<dbReference type="OrthoDB" id="9810372at2"/>
<dbReference type="AlphaFoldDB" id="A0A3P3TXK2"/>
<evidence type="ECO:0000313" key="2">
    <source>
        <dbReference type="EMBL" id="RRJ62570.1"/>
    </source>
</evidence>
<proteinExistence type="inferred from homology"/>
<reference evidence="2 3" key="1">
    <citation type="submission" date="2018-11" db="EMBL/GenBank/DDBJ databases">
        <title>Genome sequencing of Paenibacillus sp. KCOM 3021 (= ChDC PVNT-B20).</title>
        <authorList>
            <person name="Kook J.-K."/>
            <person name="Park S.-N."/>
            <person name="Lim Y.K."/>
        </authorList>
    </citation>
    <scope>NUCLEOTIDE SEQUENCE [LARGE SCALE GENOMIC DNA]</scope>
    <source>
        <strain evidence="2 3">KCOM 3021</strain>
    </source>
</reference>
<protein>
    <submittedName>
        <fullName evidence="2">ROK family protein</fullName>
    </submittedName>
</protein>
<keyword evidence="3" id="KW-1185">Reference proteome</keyword>
<dbReference type="InterPro" id="IPR000600">
    <property type="entry name" value="ROK"/>
</dbReference>
<name>A0A3P3TXK2_9BACL</name>
<dbReference type="Proteomes" id="UP000267017">
    <property type="component" value="Unassembled WGS sequence"/>
</dbReference>
<dbReference type="Gene3D" id="3.30.420.40">
    <property type="match status" value="2"/>
</dbReference>
<gene>
    <name evidence="2" type="ORF">EHV15_06105</name>
</gene>
<organism evidence="2 3">
    <name type="scientific">Paenibacillus oralis</name>
    <dbReference type="NCBI Taxonomy" id="2490856"/>
    <lineage>
        <taxon>Bacteria</taxon>
        <taxon>Bacillati</taxon>
        <taxon>Bacillota</taxon>
        <taxon>Bacilli</taxon>
        <taxon>Bacillales</taxon>
        <taxon>Paenibacillaceae</taxon>
        <taxon>Paenibacillus</taxon>
    </lineage>
</organism>
<evidence type="ECO:0000256" key="1">
    <source>
        <dbReference type="ARBA" id="ARBA00006479"/>
    </source>
</evidence>
<dbReference type="EMBL" id="RRCN01000001">
    <property type="protein sequence ID" value="RRJ62570.1"/>
    <property type="molecule type" value="Genomic_DNA"/>
</dbReference>
<dbReference type="InterPro" id="IPR043129">
    <property type="entry name" value="ATPase_NBD"/>
</dbReference>
<evidence type="ECO:0000313" key="3">
    <source>
        <dbReference type="Proteomes" id="UP000267017"/>
    </source>
</evidence>
<dbReference type="PANTHER" id="PTHR18964">
    <property type="entry name" value="ROK (REPRESSOR, ORF, KINASE) FAMILY"/>
    <property type="match status" value="1"/>
</dbReference>
<dbReference type="CDD" id="cd24068">
    <property type="entry name" value="ASKHA_NBD_ROK_FnNanK-like"/>
    <property type="match status" value="1"/>
</dbReference>
<comment type="similarity">
    <text evidence="1">Belongs to the ROK (NagC/XylR) family.</text>
</comment>
<dbReference type="Pfam" id="PF00480">
    <property type="entry name" value="ROK"/>
    <property type="match status" value="1"/>
</dbReference>
<sequence length="354" mass="37684">MDWPRSIRSSCERWPIICIINKHIDIAKKVNLLHTSHQYVVGIDLGGTKIAAALFDPAGAIISREQMETSGARTAKEVVQRMVSMIRTVSAGYPLAGVGLASPGAVDSREGIALNGTNLPEWNHVPLKKWMEKDLGVEVKVVNDANAAAWGEYVHGAGKGAENMVYITFSTGVGAGIVLDGKLLLGSRSFAGELGHTVIDPGGALCSCGNRGCWETFASGTAIRDSALSLMKERESLIRTLAEEQGEAVSAKHVFEAQKQGDAVAIDVIRRAVHYMGLGLANVIHTFNPDRIVIGGGVSRAGDQLFPALRAETERFVMAPYRQSYTLVPAGLNDDVGLIGAAALFHTNPPSSAD</sequence>
<comment type="caution">
    <text evidence="2">The sequence shown here is derived from an EMBL/GenBank/DDBJ whole genome shotgun (WGS) entry which is preliminary data.</text>
</comment>
<accession>A0A3P3TXK2</accession>
<dbReference type="SUPFAM" id="SSF53067">
    <property type="entry name" value="Actin-like ATPase domain"/>
    <property type="match status" value="1"/>
</dbReference>
<dbReference type="PANTHER" id="PTHR18964:SF149">
    <property type="entry name" value="BIFUNCTIONAL UDP-N-ACETYLGLUCOSAMINE 2-EPIMERASE_N-ACETYLMANNOSAMINE KINASE"/>
    <property type="match status" value="1"/>
</dbReference>